<dbReference type="PROSITE" id="PS50928">
    <property type="entry name" value="ABC_TM1"/>
    <property type="match status" value="1"/>
</dbReference>
<dbReference type="CDD" id="cd06261">
    <property type="entry name" value="TM_PBP2"/>
    <property type="match status" value="1"/>
</dbReference>
<feature type="transmembrane region" description="Helical" evidence="7">
    <location>
        <begin position="21"/>
        <end position="41"/>
    </location>
</feature>
<comment type="caution">
    <text evidence="9">The sequence shown here is derived from an EMBL/GenBank/DDBJ whole genome shotgun (WGS) entry which is preliminary data.</text>
</comment>
<name>A0ABV9F6L0_9BACL</name>
<comment type="similarity">
    <text evidence="7">Belongs to the binding-protein-dependent transport system permease family.</text>
</comment>
<keyword evidence="3" id="KW-1003">Cell membrane</keyword>
<feature type="domain" description="ABC transmembrane type-1" evidence="8">
    <location>
        <begin position="83"/>
        <end position="272"/>
    </location>
</feature>
<dbReference type="InterPro" id="IPR000515">
    <property type="entry name" value="MetI-like"/>
</dbReference>
<feature type="transmembrane region" description="Helical" evidence="7">
    <location>
        <begin position="125"/>
        <end position="143"/>
    </location>
</feature>
<dbReference type="EMBL" id="JBHSEP010000001">
    <property type="protein sequence ID" value="MFC4596839.1"/>
    <property type="molecule type" value="Genomic_DNA"/>
</dbReference>
<dbReference type="Pfam" id="PF00528">
    <property type="entry name" value="BPD_transp_1"/>
    <property type="match status" value="1"/>
</dbReference>
<evidence type="ECO:0000256" key="4">
    <source>
        <dbReference type="ARBA" id="ARBA00022692"/>
    </source>
</evidence>
<dbReference type="InterPro" id="IPR050366">
    <property type="entry name" value="BP-dependent_transpt_permease"/>
</dbReference>
<evidence type="ECO:0000256" key="7">
    <source>
        <dbReference type="RuleBase" id="RU363032"/>
    </source>
</evidence>
<keyword evidence="6 7" id="KW-0472">Membrane</keyword>
<comment type="subcellular location">
    <subcellularLocation>
        <location evidence="1 7">Cell membrane</location>
        <topology evidence="1 7">Multi-pass membrane protein</topology>
    </subcellularLocation>
</comment>
<feature type="transmembrane region" description="Helical" evidence="7">
    <location>
        <begin position="87"/>
        <end position="113"/>
    </location>
</feature>
<evidence type="ECO:0000256" key="5">
    <source>
        <dbReference type="ARBA" id="ARBA00022989"/>
    </source>
</evidence>
<gene>
    <name evidence="9" type="ORF">ACFO3S_01195</name>
</gene>
<evidence type="ECO:0000256" key="6">
    <source>
        <dbReference type="ARBA" id="ARBA00023136"/>
    </source>
</evidence>
<organism evidence="9 10">
    <name type="scientific">Cohnella hongkongensis</name>
    <dbReference type="NCBI Taxonomy" id="178337"/>
    <lineage>
        <taxon>Bacteria</taxon>
        <taxon>Bacillati</taxon>
        <taxon>Bacillota</taxon>
        <taxon>Bacilli</taxon>
        <taxon>Bacillales</taxon>
        <taxon>Paenibacillaceae</taxon>
        <taxon>Cohnella</taxon>
    </lineage>
</organism>
<keyword evidence="4 7" id="KW-0812">Transmembrane</keyword>
<accession>A0ABV9F6L0</accession>
<keyword evidence="2 7" id="KW-0813">Transport</keyword>
<evidence type="ECO:0000313" key="10">
    <source>
        <dbReference type="Proteomes" id="UP001596028"/>
    </source>
</evidence>
<evidence type="ECO:0000256" key="3">
    <source>
        <dbReference type="ARBA" id="ARBA00022475"/>
    </source>
</evidence>
<dbReference type="PANTHER" id="PTHR43386">
    <property type="entry name" value="OLIGOPEPTIDE TRANSPORT SYSTEM PERMEASE PROTEIN APPC"/>
    <property type="match status" value="1"/>
</dbReference>
<evidence type="ECO:0000313" key="9">
    <source>
        <dbReference type="EMBL" id="MFC4596839.1"/>
    </source>
</evidence>
<reference evidence="10" key="1">
    <citation type="journal article" date="2019" name="Int. J. Syst. Evol. Microbiol.">
        <title>The Global Catalogue of Microorganisms (GCM) 10K type strain sequencing project: providing services to taxonomists for standard genome sequencing and annotation.</title>
        <authorList>
            <consortium name="The Broad Institute Genomics Platform"/>
            <consortium name="The Broad Institute Genome Sequencing Center for Infectious Disease"/>
            <person name="Wu L."/>
            <person name="Ma J."/>
        </authorList>
    </citation>
    <scope>NUCLEOTIDE SEQUENCE [LARGE SCALE GENOMIC DNA]</scope>
    <source>
        <strain evidence="10">CCUG 49571</strain>
    </source>
</reference>
<keyword evidence="5 7" id="KW-1133">Transmembrane helix</keyword>
<dbReference type="InterPro" id="IPR035906">
    <property type="entry name" value="MetI-like_sf"/>
</dbReference>
<feature type="transmembrane region" description="Helical" evidence="7">
    <location>
        <begin position="250"/>
        <end position="272"/>
    </location>
</feature>
<dbReference type="Proteomes" id="UP001596028">
    <property type="component" value="Unassembled WGS sequence"/>
</dbReference>
<keyword evidence="10" id="KW-1185">Reference proteome</keyword>
<dbReference type="SUPFAM" id="SSF161098">
    <property type="entry name" value="MetI-like"/>
    <property type="match status" value="1"/>
</dbReference>
<dbReference type="Gene3D" id="1.10.3720.10">
    <property type="entry name" value="MetI-like"/>
    <property type="match status" value="1"/>
</dbReference>
<proteinExistence type="inferred from homology"/>
<sequence>MLVQHHAKKKIKKLLSNKLTAAGLLILLLVVVCAVFAPWLAPYPGDATGEINFAFMNQAPSAAHWFGTDEVERDILSRVVFGARYSLVMGVMVMAIAVLIGVPLGLIAGFWGGMVNAVIMRITDIFLAVPSIILAMTTAALLSPSLMNAMLAISFGWWPWFTRLVQAEVLKLRNEPYVSAAVGIGSSKWRIVFREILPNCLSPIIVKISTDMGAVILTGASLGFLGLGAQPPSPEWGTMVAEGRVYLPTMWWQTTFPGLAILVTVLGCNLVGDGLRDFFDVKVD</sequence>
<evidence type="ECO:0000256" key="1">
    <source>
        <dbReference type="ARBA" id="ARBA00004651"/>
    </source>
</evidence>
<dbReference type="InterPro" id="IPR025966">
    <property type="entry name" value="OppC_N"/>
</dbReference>
<dbReference type="PANTHER" id="PTHR43386:SF1">
    <property type="entry name" value="D,D-DIPEPTIDE TRANSPORT SYSTEM PERMEASE PROTEIN DDPC-RELATED"/>
    <property type="match status" value="1"/>
</dbReference>
<protein>
    <submittedName>
        <fullName evidence="9">ABC transporter permease</fullName>
    </submittedName>
</protein>
<evidence type="ECO:0000259" key="8">
    <source>
        <dbReference type="PROSITE" id="PS50928"/>
    </source>
</evidence>
<dbReference type="Pfam" id="PF12911">
    <property type="entry name" value="OppC_N"/>
    <property type="match status" value="1"/>
</dbReference>
<dbReference type="RefSeq" id="WP_378091377.1">
    <property type="nucleotide sequence ID" value="NZ_JBHSEP010000001.1"/>
</dbReference>
<evidence type="ECO:0000256" key="2">
    <source>
        <dbReference type="ARBA" id="ARBA00022448"/>
    </source>
</evidence>